<name>A0A9X2FHV5_9BACT</name>
<feature type="non-terminal residue" evidence="4">
    <location>
        <position position="1"/>
    </location>
</feature>
<dbReference type="NCBIfam" id="TIGR01554">
    <property type="entry name" value="major_cap_HK97"/>
    <property type="match status" value="1"/>
</dbReference>
<sequence>VALGDGREIEFMGGGNRDEETPSIGAVIHHAITGSDRFIDGKMAAALVPGGSDSKGFLLSERLGNQVYDLARAKSVVSRAGAVTVPITDGRTLTLASVASDPTSYWRHESVPVTASEVTFSAKNMQLRTLAVLIPLTVELVEDAPNIVDIIESTIAASLALKMDQAALTGTASSGEPGGILNETGVNEESSVGTPANYVEVSAAIEDILTANYPGEDATGLAWIANPRDFATYDGLTDTTNQPLMPTPWASQLRRMSTTSLEASAGATSMIVGDFTQAIMGVKPGGMRFEILRQGSAVDSESTEYNAVSQMLVWVRAYIRMDTAFIKPQFFTKLTGVTAS</sequence>
<reference evidence="4" key="1">
    <citation type="submission" date="2022-06" db="EMBL/GenBank/DDBJ databases">
        <title>Aeoliella straminimaris, a novel planctomycete from sediments.</title>
        <authorList>
            <person name="Vitorino I.R."/>
            <person name="Lage O.M."/>
        </authorList>
    </citation>
    <scope>NUCLEOTIDE SEQUENCE</scope>
    <source>
        <strain evidence="4">ICT_H6.2</strain>
    </source>
</reference>
<proteinExistence type="predicted"/>
<keyword evidence="5" id="KW-1185">Reference proteome</keyword>
<organism evidence="4 5">
    <name type="scientific">Aeoliella straminimaris</name>
    <dbReference type="NCBI Taxonomy" id="2954799"/>
    <lineage>
        <taxon>Bacteria</taxon>
        <taxon>Pseudomonadati</taxon>
        <taxon>Planctomycetota</taxon>
        <taxon>Planctomycetia</taxon>
        <taxon>Pirellulales</taxon>
        <taxon>Lacipirellulaceae</taxon>
        <taxon>Aeoliella</taxon>
    </lineage>
</organism>
<dbReference type="Gene3D" id="3.30.2400.10">
    <property type="entry name" value="Major capsid protein gp5"/>
    <property type="match status" value="1"/>
</dbReference>
<dbReference type="InterPro" id="IPR054612">
    <property type="entry name" value="Phage_capsid-like_C"/>
</dbReference>
<evidence type="ECO:0000313" key="5">
    <source>
        <dbReference type="Proteomes" id="UP001155241"/>
    </source>
</evidence>
<dbReference type="Proteomes" id="UP001155241">
    <property type="component" value="Unassembled WGS sequence"/>
</dbReference>
<dbReference type="RefSeq" id="WP_252854636.1">
    <property type="nucleotide sequence ID" value="NZ_JAMXLR010000076.1"/>
</dbReference>
<dbReference type="Gene3D" id="3.30.2320.10">
    <property type="entry name" value="hypothetical protein PF0899 domain"/>
    <property type="match status" value="1"/>
</dbReference>
<dbReference type="InterPro" id="IPR024455">
    <property type="entry name" value="Phage_capsid"/>
</dbReference>
<evidence type="ECO:0000313" key="4">
    <source>
        <dbReference type="EMBL" id="MCO6046521.1"/>
    </source>
</evidence>
<feature type="domain" description="Phage capsid-like C-terminal" evidence="3">
    <location>
        <begin position="56"/>
        <end position="335"/>
    </location>
</feature>
<gene>
    <name evidence="4" type="ORF">NG895_21700</name>
</gene>
<feature type="region of interest" description="Disordered" evidence="2">
    <location>
        <begin position="172"/>
        <end position="192"/>
    </location>
</feature>
<evidence type="ECO:0000256" key="2">
    <source>
        <dbReference type="SAM" id="MobiDB-lite"/>
    </source>
</evidence>
<dbReference type="AlphaFoldDB" id="A0A9X2FHV5"/>
<comment type="caution">
    <text evidence="4">The sequence shown here is derived from an EMBL/GenBank/DDBJ whole genome shotgun (WGS) entry which is preliminary data.</text>
</comment>
<comment type="subcellular location">
    <subcellularLocation>
        <location evidence="1">Virion</location>
    </subcellularLocation>
</comment>
<evidence type="ECO:0000256" key="1">
    <source>
        <dbReference type="ARBA" id="ARBA00004328"/>
    </source>
</evidence>
<accession>A0A9X2FHV5</accession>
<dbReference type="EMBL" id="JAMXLR010000076">
    <property type="protein sequence ID" value="MCO6046521.1"/>
    <property type="molecule type" value="Genomic_DNA"/>
</dbReference>
<dbReference type="Pfam" id="PF05065">
    <property type="entry name" value="Phage_capsid"/>
    <property type="match status" value="1"/>
</dbReference>
<evidence type="ECO:0000259" key="3">
    <source>
        <dbReference type="Pfam" id="PF05065"/>
    </source>
</evidence>
<dbReference type="SUPFAM" id="SSF56563">
    <property type="entry name" value="Major capsid protein gp5"/>
    <property type="match status" value="1"/>
</dbReference>
<protein>
    <submittedName>
        <fullName evidence="4">Phage major capsid protein</fullName>
    </submittedName>
</protein>